<comment type="caution">
    <text evidence="6">The sequence shown here is derived from an EMBL/GenBank/DDBJ whole genome shotgun (WGS) entry which is preliminary data.</text>
</comment>
<dbReference type="PANTHER" id="PTHR24346">
    <property type="entry name" value="MAP/MICROTUBULE AFFINITY-REGULATING KINASE"/>
    <property type="match status" value="1"/>
</dbReference>
<feature type="domain" description="Protein kinase" evidence="5">
    <location>
        <begin position="101"/>
        <end position="403"/>
    </location>
</feature>
<dbReference type="GO" id="GO:0005524">
    <property type="term" value="F:ATP binding"/>
    <property type="evidence" value="ECO:0007669"/>
    <property type="project" value="UniProtKB-UniRule"/>
</dbReference>
<keyword evidence="1 3" id="KW-0547">Nucleotide-binding</keyword>
<dbReference type="FunFam" id="3.30.200.20:FF:000447">
    <property type="entry name" value="Calcium/calmodulin dependent protein kinase"/>
    <property type="match status" value="1"/>
</dbReference>
<dbReference type="InterPro" id="IPR011009">
    <property type="entry name" value="Kinase-like_dom_sf"/>
</dbReference>
<accession>A0AB34KIE0</accession>
<protein>
    <recommendedName>
        <fullName evidence="5">Protein kinase domain-containing protein</fullName>
    </recommendedName>
</protein>
<evidence type="ECO:0000256" key="4">
    <source>
        <dbReference type="SAM" id="MobiDB-lite"/>
    </source>
</evidence>
<dbReference type="PROSITE" id="PS00108">
    <property type="entry name" value="PROTEIN_KINASE_ST"/>
    <property type="match status" value="1"/>
</dbReference>
<feature type="compositionally biased region" description="Basic and acidic residues" evidence="4">
    <location>
        <begin position="551"/>
        <end position="577"/>
    </location>
</feature>
<proteinExistence type="predicted"/>
<dbReference type="PROSITE" id="PS50011">
    <property type="entry name" value="PROTEIN_KINASE_DOM"/>
    <property type="match status" value="1"/>
</dbReference>
<dbReference type="InterPro" id="IPR008271">
    <property type="entry name" value="Ser/Thr_kinase_AS"/>
</dbReference>
<dbReference type="EMBL" id="JAAQHG020000044">
    <property type="protein sequence ID" value="KAL1582769.1"/>
    <property type="molecule type" value="Genomic_DNA"/>
</dbReference>
<reference evidence="6 7" key="1">
    <citation type="journal article" date="2020" name="Microbiol. Resour. Announc.">
        <title>Draft Genome Sequence of a Cladosporium Species Isolated from the Mesophotic Ascidian Didemnum maculosum.</title>
        <authorList>
            <person name="Gioti A."/>
            <person name="Siaperas R."/>
            <person name="Nikolaivits E."/>
            <person name="Le Goff G."/>
            <person name="Ouazzani J."/>
            <person name="Kotoulas G."/>
            <person name="Topakas E."/>
        </authorList>
    </citation>
    <scope>NUCLEOTIDE SEQUENCE [LARGE SCALE GENOMIC DNA]</scope>
    <source>
        <strain evidence="6 7">TM138-S3</strain>
    </source>
</reference>
<keyword evidence="2 3" id="KW-0067">ATP-binding</keyword>
<sequence>MATADSHSDSAPHSRTRSPSEVEAAHGILPSHGIHINFPPTAESGRPQMIRHLSNPSYQSPIRHHRRTPSRSGAVKETLNARTHYGSSDDDGAAVHRINQYVIKQEIGRGSFGAVHLAVDQYGQEFAVKEFSKSRLRKRAQSHLLRQGNQRRRPGHLAAGVGFNSPMHMSPSNNRLGSKIDSSSLDLIKEEIAIMKKLSHNNLVSLYEVLDDPDEDSLYMVLEMCKKGVVMKVGLDERAEPYQNEACRCWFRDMILGIEYLHAQGVVHRDIKPDNCLITNDDVLKIVDFGVSEMFEKASDMATAKSAGSPAFMPPELCVAKHGQVSGRAADIWSMGVTLYCLRYGHIPFEKNNIMELYDSIRGDRLHLDNEQDENFADLMHRLLEKDPEKRIPMVALREHPWVTRNGEDPLLSAEENCSNLVEPPTEKEMNHAITSNMGNLMVVMRAVKRFKRLLIRKRPSMMDGLFGRDSRIVSPPQSYRGSPTPAESRSLDIHDRRAVESALTREGVHRHIPINDEMEKLPAGMDRIVKISPSPDGEEGPLVIYPSKSKSTDSREARGRVFDSEENRKGHAHDPLRDTLYLHIGSSSDAPYMPDGEHLPMSESPPGIDINIYEQAYQDEMERILERRGRAATLYLNRRVEHREDLRSHSSILDQPREVAKAAGAKAAFKLGGLASKTGGSGGLADLVRQAKEKGQADAGADAPDADGAGQSSGAAVDGGGEKAAPY</sequence>
<dbReference type="InterPro" id="IPR017441">
    <property type="entry name" value="Protein_kinase_ATP_BS"/>
</dbReference>
<dbReference type="SMART" id="SM00220">
    <property type="entry name" value="S_TKc"/>
    <property type="match status" value="1"/>
</dbReference>
<feature type="compositionally biased region" description="Basic and acidic residues" evidence="4">
    <location>
        <begin position="1"/>
        <end position="24"/>
    </location>
</feature>
<dbReference type="InterPro" id="IPR000719">
    <property type="entry name" value="Prot_kinase_dom"/>
</dbReference>
<dbReference type="GO" id="GO:0004683">
    <property type="term" value="F:calcium/calmodulin-dependent protein kinase activity"/>
    <property type="evidence" value="ECO:0007669"/>
    <property type="project" value="TreeGrafter"/>
</dbReference>
<feature type="compositionally biased region" description="Polar residues" evidence="4">
    <location>
        <begin position="476"/>
        <end position="488"/>
    </location>
</feature>
<feature type="binding site" evidence="3">
    <location>
        <position position="129"/>
    </location>
    <ligand>
        <name>ATP</name>
        <dbReference type="ChEBI" id="CHEBI:30616"/>
    </ligand>
</feature>
<evidence type="ECO:0000256" key="2">
    <source>
        <dbReference type="ARBA" id="ARBA00022840"/>
    </source>
</evidence>
<evidence type="ECO:0000313" key="6">
    <source>
        <dbReference type="EMBL" id="KAL1582769.1"/>
    </source>
</evidence>
<feature type="region of interest" description="Disordered" evidence="4">
    <location>
        <begin position="467"/>
        <end position="490"/>
    </location>
</feature>
<dbReference type="Pfam" id="PF00069">
    <property type="entry name" value="Pkinase"/>
    <property type="match status" value="1"/>
</dbReference>
<evidence type="ECO:0000256" key="3">
    <source>
        <dbReference type="PROSITE-ProRule" id="PRU10141"/>
    </source>
</evidence>
<feature type="compositionally biased region" description="Low complexity" evidence="4">
    <location>
        <begin position="698"/>
        <end position="717"/>
    </location>
</feature>
<dbReference type="FunFam" id="1.10.510.10:FF:000995">
    <property type="entry name" value="BcCMK3, calcium/calmodulin-dependent protein kinase"/>
    <property type="match status" value="1"/>
</dbReference>
<dbReference type="CDD" id="cd14008">
    <property type="entry name" value="STKc_LKB1_CaMKK"/>
    <property type="match status" value="1"/>
</dbReference>
<evidence type="ECO:0000259" key="5">
    <source>
        <dbReference type="PROSITE" id="PS50011"/>
    </source>
</evidence>
<dbReference type="RefSeq" id="XP_069225876.1">
    <property type="nucleotide sequence ID" value="XM_069376973.1"/>
</dbReference>
<dbReference type="PANTHER" id="PTHR24346:SF77">
    <property type="entry name" value="SERINE THREONINE PROTEIN KINASE"/>
    <property type="match status" value="1"/>
</dbReference>
<dbReference type="Gene3D" id="3.30.200.20">
    <property type="entry name" value="Phosphorylase Kinase, domain 1"/>
    <property type="match status" value="1"/>
</dbReference>
<dbReference type="Gene3D" id="1.10.510.10">
    <property type="entry name" value="Transferase(Phosphotransferase) domain 1"/>
    <property type="match status" value="1"/>
</dbReference>
<dbReference type="Proteomes" id="UP000803884">
    <property type="component" value="Unassembled WGS sequence"/>
</dbReference>
<evidence type="ECO:0000256" key="1">
    <source>
        <dbReference type="ARBA" id="ARBA00022741"/>
    </source>
</evidence>
<dbReference type="GO" id="GO:0005737">
    <property type="term" value="C:cytoplasm"/>
    <property type="evidence" value="ECO:0007669"/>
    <property type="project" value="TreeGrafter"/>
</dbReference>
<feature type="region of interest" description="Disordered" evidence="4">
    <location>
        <begin position="1"/>
        <end position="74"/>
    </location>
</feature>
<keyword evidence="7" id="KW-1185">Reference proteome</keyword>
<dbReference type="AlphaFoldDB" id="A0AB34KIE0"/>
<organism evidence="6 7">
    <name type="scientific">Cladosporium halotolerans</name>
    <dbReference type="NCBI Taxonomy" id="1052096"/>
    <lineage>
        <taxon>Eukaryota</taxon>
        <taxon>Fungi</taxon>
        <taxon>Dikarya</taxon>
        <taxon>Ascomycota</taxon>
        <taxon>Pezizomycotina</taxon>
        <taxon>Dothideomycetes</taxon>
        <taxon>Dothideomycetidae</taxon>
        <taxon>Cladosporiales</taxon>
        <taxon>Cladosporiaceae</taxon>
        <taxon>Cladosporium</taxon>
    </lineage>
</organism>
<feature type="region of interest" description="Disordered" evidence="4">
    <location>
        <begin position="681"/>
        <end position="728"/>
    </location>
</feature>
<name>A0AB34KIE0_9PEZI</name>
<dbReference type="GeneID" id="96009811"/>
<dbReference type="PROSITE" id="PS00107">
    <property type="entry name" value="PROTEIN_KINASE_ATP"/>
    <property type="match status" value="1"/>
</dbReference>
<dbReference type="SUPFAM" id="SSF56112">
    <property type="entry name" value="Protein kinase-like (PK-like)"/>
    <property type="match status" value="1"/>
</dbReference>
<evidence type="ECO:0000313" key="7">
    <source>
        <dbReference type="Proteomes" id="UP000803884"/>
    </source>
</evidence>
<gene>
    <name evidence="6" type="ORF">WHR41_08369</name>
</gene>
<dbReference type="GO" id="GO:0035556">
    <property type="term" value="P:intracellular signal transduction"/>
    <property type="evidence" value="ECO:0007669"/>
    <property type="project" value="TreeGrafter"/>
</dbReference>
<feature type="region of interest" description="Disordered" evidence="4">
    <location>
        <begin position="533"/>
        <end position="577"/>
    </location>
</feature>
<dbReference type="GO" id="GO:0005516">
    <property type="term" value="F:calmodulin binding"/>
    <property type="evidence" value="ECO:0007669"/>
    <property type="project" value="TreeGrafter"/>
</dbReference>